<dbReference type="InterPro" id="IPR036886">
    <property type="entry name" value="Villin_headpiece_dom_sf"/>
</dbReference>
<gene>
    <name evidence="7" type="ORF">AV274_1479</name>
</gene>
<keyword evidence="2 3" id="KW-0862">Zinc</keyword>
<keyword evidence="3" id="KW-0440">LIM domain</keyword>
<dbReference type="SUPFAM" id="SSF57716">
    <property type="entry name" value="Glucocorticoid receptor-like (DNA-binding domain)"/>
    <property type="match status" value="1"/>
</dbReference>
<feature type="compositionally biased region" description="Basic and acidic residues" evidence="4">
    <location>
        <begin position="479"/>
        <end position="493"/>
    </location>
</feature>
<feature type="region of interest" description="Disordered" evidence="4">
    <location>
        <begin position="299"/>
        <end position="493"/>
    </location>
</feature>
<sequence length="557" mass="62654">MSTLCSYCHMQVDASEVKVGDNCFHPECLVCRNCKTSLLGQSFRMKENVVYCDHCFKTMTAMRCAECRGLIKGNKRVEAMGQFYHPRHLVCFNCKCRLIPKLHSTKMIDFEGEKINHGFCAECDEKINNTLCPKCNKPLNDSLVFDGTQYTHMDCDSAPDHPIRASPVSRQVTETMSSSTSTSDSELDVHSIPNTLRYPLLTTSQVPPAPIAPVGPMSPMASQRAPRQPSEAPAAKRPEVVSSDALDKYHNFESQGVVVERSQAFAEDHASLHVAPSYQTDINAGFESAGNVRERSEAFGKEEEEENLPAERELTGFESAGNVRERSEAFGKKEEVTEEKERELTGFESAGNVKERSQTFGKKEEVPEEKERELTGFESAGNVRERSTVFGRPSEVNDEEEEAMELEGFESAGNVMSRVSTFEQPAPADEATQPAERELDGFESAGNVKERVSTFGQAEAISDGSEEEKQEEEENGEDEKEREAEQERVSKLPRDELKIYPYDVLTKEPLPKDVDRGRRQYHLSDEEFQKLFGMSKDEFGNLSQGKQNWERKRHGLF</sequence>
<dbReference type="PROSITE" id="PS00478">
    <property type="entry name" value="LIM_DOMAIN_1"/>
    <property type="match status" value="2"/>
</dbReference>
<feature type="compositionally biased region" description="Basic and acidic residues" evidence="4">
    <location>
        <begin position="353"/>
        <end position="375"/>
    </location>
</feature>
<feature type="domain" description="LIM zinc-binding" evidence="5">
    <location>
        <begin position="3"/>
        <end position="62"/>
    </location>
</feature>
<evidence type="ECO:0000256" key="1">
    <source>
        <dbReference type="ARBA" id="ARBA00022723"/>
    </source>
</evidence>
<dbReference type="InterPro" id="IPR051618">
    <property type="entry name" value="Actin-binding_LIM"/>
</dbReference>
<evidence type="ECO:0000256" key="3">
    <source>
        <dbReference type="PROSITE-ProRule" id="PRU00125"/>
    </source>
</evidence>
<feature type="region of interest" description="Disordered" evidence="4">
    <location>
        <begin position="156"/>
        <end position="189"/>
    </location>
</feature>
<keyword evidence="8" id="KW-1185">Reference proteome</keyword>
<organism evidence="7 8">
    <name type="scientific">Blastocystis sp. subtype 1 (strain ATCC 50177 / NandII)</name>
    <dbReference type="NCBI Taxonomy" id="478820"/>
    <lineage>
        <taxon>Eukaryota</taxon>
        <taxon>Sar</taxon>
        <taxon>Stramenopiles</taxon>
        <taxon>Bigyra</taxon>
        <taxon>Opalozoa</taxon>
        <taxon>Opalinata</taxon>
        <taxon>Blastocystidae</taxon>
        <taxon>Blastocystis</taxon>
    </lineage>
</organism>
<dbReference type="SMART" id="SM00132">
    <property type="entry name" value="LIM"/>
    <property type="match status" value="2"/>
</dbReference>
<dbReference type="InterPro" id="IPR003128">
    <property type="entry name" value="Villin_headpiece"/>
</dbReference>
<feature type="compositionally biased region" description="Low complexity" evidence="4">
    <location>
        <begin position="173"/>
        <end position="184"/>
    </location>
</feature>
<dbReference type="Pfam" id="PF02209">
    <property type="entry name" value="VHP"/>
    <property type="match status" value="1"/>
</dbReference>
<dbReference type="PROSITE" id="PS51089">
    <property type="entry name" value="HP"/>
    <property type="match status" value="1"/>
</dbReference>
<evidence type="ECO:0000313" key="8">
    <source>
        <dbReference type="Proteomes" id="UP000078348"/>
    </source>
</evidence>
<comment type="caution">
    <text evidence="7">The sequence shown here is derived from an EMBL/GenBank/DDBJ whole genome shotgun (WGS) entry which is preliminary data.</text>
</comment>
<evidence type="ECO:0000259" key="5">
    <source>
        <dbReference type="PROSITE" id="PS50023"/>
    </source>
</evidence>
<feature type="region of interest" description="Disordered" evidence="4">
    <location>
        <begin position="207"/>
        <end position="240"/>
    </location>
</feature>
<dbReference type="InterPro" id="IPR001781">
    <property type="entry name" value="Znf_LIM"/>
</dbReference>
<dbReference type="GO" id="GO:0051015">
    <property type="term" value="F:actin filament binding"/>
    <property type="evidence" value="ECO:0007669"/>
    <property type="project" value="TreeGrafter"/>
</dbReference>
<dbReference type="PROSITE" id="PS50023">
    <property type="entry name" value="LIM_DOMAIN_2"/>
    <property type="match status" value="1"/>
</dbReference>
<dbReference type="EMBL" id="LXWW01000060">
    <property type="protein sequence ID" value="OAO16781.1"/>
    <property type="molecule type" value="Genomic_DNA"/>
</dbReference>
<dbReference type="GO" id="GO:0046872">
    <property type="term" value="F:metal ion binding"/>
    <property type="evidence" value="ECO:0007669"/>
    <property type="project" value="UniProtKB-KW"/>
</dbReference>
<dbReference type="PANTHER" id="PTHR24213">
    <property type="entry name" value="ACTIN-BINDING LIM PROTEIN"/>
    <property type="match status" value="1"/>
</dbReference>
<dbReference type="STRING" id="478820.A0A196SKF8"/>
<dbReference type="GO" id="GO:0015629">
    <property type="term" value="C:actin cytoskeleton"/>
    <property type="evidence" value="ECO:0007669"/>
    <property type="project" value="TreeGrafter"/>
</dbReference>
<feature type="domain" description="HP" evidence="6">
    <location>
        <begin position="494"/>
        <end position="557"/>
    </location>
</feature>
<evidence type="ECO:0000256" key="4">
    <source>
        <dbReference type="SAM" id="MobiDB-lite"/>
    </source>
</evidence>
<dbReference type="GO" id="GO:0030032">
    <property type="term" value="P:lamellipodium assembly"/>
    <property type="evidence" value="ECO:0007669"/>
    <property type="project" value="TreeGrafter"/>
</dbReference>
<feature type="compositionally biased region" description="Basic and acidic residues" evidence="4">
    <location>
        <begin position="323"/>
        <end position="345"/>
    </location>
</feature>
<evidence type="ECO:0000256" key="2">
    <source>
        <dbReference type="ARBA" id="ARBA00022833"/>
    </source>
</evidence>
<dbReference type="AlphaFoldDB" id="A0A196SKF8"/>
<dbReference type="GO" id="GO:0007010">
    <property type="term" value="P:cytoskeleton organization"/>
    <property type="evidence" value="ECO:0007669"/>
    <property type="project" value="InterPro"/>
</dbReference>
<evidence type="ECO:0000313" key="7">
    <source>
        <dbReference type="EMBL" id="OAO16781.1"/>
    </source>
</evidence>
<evidence type="ECO:0000259" key="6">
    <source>
        <dbReference type="PROSITE" id="PS51089"/>
    </source>
</evidence>
<dbReference type="Pfam" id="PF00412">
    <property type="entry name" value="LIM"/>
    <property type="match status" value="2"/>
</dbReference>
<dbReference type="Gene3D" id="2.10.110.10">
    <property type="entry name" value="Cysteine Rich Protein"/>
    <property type="match status" value="2"/>
</dbReference>
<feature type="compositionally biased region" description="Acidic residues" evidence="4">
    <location>
        <begin position="396"/>
        <end position="408"/>
    </location>
</feature>
<keyword evidence="1 3" id="KW-0479">Metal-binding</keyword>
<dbReference type="OrthoDB" id="274660at2759"/>
<dbReference type="SMART" id="SM00153">
    <property type="entry name" value="VHP"/>
    <property type="match status" value="1"/>
</dbReference>
<dbReference type="PANTHER" id="PTHR24213:SF9">
    <property type="entry name" value="UNCOORDINATED 115A, ISOFORM B-RELATED"/>
    <property type="match status" value="1"/>
</dbReference>
<dbReference type="CDD" id="cd08368">
    <property type="entry name" value="LIM"/>
    <property type="match status" value="2"/>
</dbReference>
<dbReference type="SUPFAM" id="SSF47050">
    <property type="entry name" value="VHP, Villin headpiece domain"/>
    <property type="match status" value="1"/>
</dbReference>
<dbReference type="Proteomes" id="UP000078348">
    <property type="component" value="Unassembled WGS sequence"/>
</dbReference>
<reference evidence="7 8" key="1">
    <citation type="submission" date="2016-05" db="EMBL/GenBank/DDBJ databases">
        <title>Nuclear genome of Blastocystis sp. subtype 1 NandII.</title>
        <authorList>
            <person name="Gentekaki E."/>
            <person name="Curtis B."/>
            <person name="Stairs C."/>
            <person name="Eme L."/>
            <person name="Herman E."/>
            <person name="Klimes V."/>
            <person name="Arias M.C."/>
            <person name="Elias M."/>
            <person name="Hilliou F."/>
            <person name="Klute M."/>
            <person name="Malik S.-B."/>
            <person name="Pightling A."/>
            <person name="Rachubinski R."/>
            <person name="Salas D."/>
            <person name="Schlacht A."/>
            <person name="Suga H."/>
            <person name="Archibald J."/>
            <person name="Ball S.G."/>
            <person name="Clark G."/>
            <person name="Dacks J."/>
            <person name="Van Der Giezen M."/>
            <person name="Tsaousis A."/>
            <person name="Roger A."/>
        </authorList>
    </citation>
    <scope>NUCLEOTIDE SEQUENCE [LARGE SCALE GENOMIC DNA]</scope>
    <source>
        <strain evidence="8">ATCC 50177 / NandII</strain>
    </source>
</reference>
<proteinExistence type="predicted"/>
<dbReference type="Gene3D" id="1.10.950.10">
    <property type="entry name" value="Villin headpiece domain"/>
    <property type="match status" value="1"/>
</dbReference>
<accession>A0A196SKF8</accession>
<name>A0A196SKF8_BLAHN</name>
<feature type="compositionally biased region" description="Acidic residues" evidence="4">
    <location>
        <begin position="464"/>
        <end position="478"/>
    </location>
</feature>
<protein>
    <submittedName>
        <fullName evidence="7">Uncharacterized protein</fullName>
    </submittedName>
</protein>